<dbReference type="NCBIfam" id="NF047493">
    <property type="entry name" value="LB_053_fam"/>
    <property type="match status" value="1"/>
</dbReference>
<gene>
    <name evidence="2" type="ORF">LEP1GSC081_1069</name>
</gene>
<evidence type="ECO:0000313" key="3">
    <source>
        <dbReference type="Proteomes" id="UP000006253"/>
    </source>
</evidence>
<evidence type="ECO:0000256" key="1">
    <source>
        <dbReference type="SAM" id="Phobius"/>
    </source>
</evidence>
<proteinExistence type="predicted"/>
<dbReference type="AlphaFoldDB" id="A0A0E2B1W5"/>
<dbReference type="EMBL" id="AHMY02000048">
    <property type="protein sequence ID" value="EKO15231.1"/>
    <property type="molecule type" value="Genomic_DNA"/>
</dbReference>
<organism evidence="2 3">
    <name type="scientific">Leptospira kirschneri str. H1</name>
    <dbReference type="NCBI Taxonomy" id="1049966"/>
    <lineage>
        <taxon>Bacteria</taxon>
        <taxon>Pseudomonadati</taxon>
        <taxon>Spirochaetota</taxon>
        <taxon>Spirochaetia</taxon>
        <taxon>Leptospirales</taxon>
        <taxon>Leptospiraceae</taxon>
        <taxon>Leptospira</taxon>
    </lineage>
</organism>
<comment type="caution">
    <text evidence="2">The sequence shown here is derived from an EMBL/GenBank/DDBJ whole genome shotgun (WGS) entry which is preliminary data.</text>
</comment>
<evidence type="ECO:0000313" key="2">
    <source>
        <dbReference type="EMBL" id="EKO15231.1"/>
    </source>
</evidence>
<reference evidence="2 3" key="1">
    <citation type="submission" date="2012-10" db="EMBL/GenBank/DDBJ databases">
        <authorList>
            <person name="Harkins D.M."/>
            <person name="Durkin A.S."/>
            <person name="Brinkac L.M."/>
            <person name="Selengut J.D."/>
            <person name="Sanka R."/>
            <person name="DePew J."/>
            <person name="Purushe J."/>
            <person name="Peacock S.J."/>
            <person name="Thaipadungpanit J."/>
            <person name="Wuthiekanun V.W."/>
            <person name="Day N.P."/>
            <person name="Vinetz J.M."/>
            <person name="Sutton G.G."/>
            <person name="Nelson W.C."/>
            <person name="Fouts D.E."/>
        </authorList>
    </citation>
    <scope>NUCLEOTIDE SEQUENCE [LARGE SCALE GENOMIC DNA]</scope>
    <source>
        <strain evidence="2 3">H1</strain>
    </source>
</reference>
<protein>
    <submittedName>
        <fullName evidence="2">Uncharacterized protein</fullName>
    </submittedName>
</protein>
<dbReference type="Proteomes" id="UP000006253">
    <property type="component" value="Unassembled WGS sequence"/>
</dbReference>
<keyword evidence="1" id="KW-1133">Transmembrane helix</keyword>
<sequence length="289" mass="34073">MKKQIRIIVYFYILMFSFHLAAESVESVFPEKGLVAEKIRYQLKWNLEEVKDVQIPEMGIHFLEDSPDIPWFEILYSEKKDNSLVVDFVFYVTGKFTVPIFWTDANGKKEFSKKEILIESSIPSSDTGPADIIPPLTFSGSYWGRLSILLALIGFLIGFGIYAYHIYTSKKFPLDAIIQVEPTLEKVEIYEIRLNELLKRESISARDFSRLLSYYIREKSSNLSGKQTSSFTETELFRFLYDQFPFEKQELMVWKEFLTEKKFRPEDVLLSKEEAQKKFLYWKGIWDQK</sequence>
<name>A0A0E2B1W5_9LEPT</name>
<accession>A0A0E2B1W5</accession>
<feature type="transmembrane region" description="Helical" evidence="1">
    <location>
        <begin position="7"/>
        <end position="25"/>
    </location>
</feature>
<keyword evidence="1" id="KW-0472">Membrane</keyword>
<feature type="transmembrane region" description="Helical" evidence="1">
    <location>
        <begin position="142"/>
        <end position="164"/>
    </location>
</feature>
<keyword evidence="1" id="KW-0812">Transmembrane</keyword>
<dbReference type="RefSeq" id="WP_004765816.1">
    <property type="nucleotide sequence ID" value="NZ_AHMY02000048.1"/>
</dbReference>